<keyword evidence="4" id="KW-0010">Activator</keyword>
<evidence type="ECO:0000313" key="8">
    <source>
        <dbReference type="EMBL" id="MDR6235039.1"/>
    </source>
</evidence>
<evidence type="ECO:0000256" key="1">
    <source>
        <dbReference type="ARBA" id="ARBA00004496"/>
    </source>
</evidence>
<protein>
    <submittedName>
        <fullName evidence="8">AraC-like DNA-binding protein</fullName>
    </submittedName>
</protein>
<reference evidence="8" key="1">
    <citation type="submission" date="2023-08" db="EMBL/GenBank/DDBJ databases">
        <title>Functional and genomic diversity of the sorghum phyllosphere microbiome.</title>
        <authorList>
            <person name="Shade A."/>
        </authorList>
    </citation>
    <scope>NUCLEOTIDE SEQUENCE</scope>
    <source>
        <strain evidence="8">SORGH_AS_0201</strain>
    </source>
</reference>
<sequence>MDRILLSERSQVFAACAPGQVSEYVGRHLGNHRLQIPRAAAARASLAHRSFAALDLCRLHYAGQVRILAPALDDLYHLQILLRGRCLWQGREEARCYGPGELMLLNPSEPVDLVYSDDCEKFIVKLPAPLLARVCQAQGWTLPADGIRFVQPLAQRPSGDILDLLALICHEAEEGLSNGLHEPYLQILVAKLLLQLPSNLKPQADRPEPCGRFTRLLDYLEAHLGEELSPRQLAAQVHLSERALFGLFQREVGCAPLEFVRRRRLERARAMLLDPRAPARSVTEVALAHGFLHLGRFAQQYKARFGESPSATWRGRSS</sequence>
<keyword evidence="3 8" id="KW-0238">DNA-binding</keyword>
<accession>A0AAJ2BIS6</accession>
<dbReference type="InterPro" id="IPR018060">
    <property type="entry name" value="HTH_AraC"/>
</dbReference>
<gene>
    <name evidence="8" type="ORF">QE440_002780</name>
</gene>
<evidence type="ECO:0000259" key="7">
    <source>
        <dbReference type="PROSITE" id="PS01124"/>
    </source>
</evidence>
<comment type="function">
    <text evidence="6">Regulatory protein of the TOL plasmid xyl operons. XylS activates the xylXYZLTEGFJQKIH operon required for the degradation of toluene, m-xylene and p-xylene.</text>
</comment>
<evidence type="ECO:0000256" key="3">
    <source>
        <dbReference type="ARBA" id="ARBA00023125"/>
    </source>
</evidence>
<dbReference type="PROSITE" id="PS01124">
    <property type="entry name" value="HTH_ARAC_FAMILY_2"/>
    <property type="match status" value="1"/>
</dbReference>
<dbReference type="EMBL" id="JAVJAF010000001">
    <property type="protein sequence ID" value="MDR6235039.1"/>
    <property type="molecule type" value="Genomic_DNA"/>
</dbReference>
<dbReference type="RefSeq" id="WP_309759247.1">
    <property type="nucleotide sequence ID" value="NZ_JAVJAF010000001.1"/>
</dbReference>
<comment type="subcellular location">
    <subcellularLocation>
        <location evidence="1">Cytoplasm</location>
    </subcellularLocation>
</comment>
<evidence type="ECO:0000256" key="4">
    <source>
        <dbReference type="ARBA" id="ARBA00023159"/>
    </source>
</evidence>
<proteinExistence type="predicted"/>
<dbReference type="SUPFAM" id="SSF46689">
    <property type="entry name" value="Homeodomain-like"/>
    <property type="match status" value="2"/>
</dbReference>
<evidence type="ECO:0000256" key="2">
    <source>
        <dbReference type="ARBA" id="ARBA00023015"/>
    </source>
</evidence>
<dbReference type="InterPro" id="IPR018062">
    <property type="entry name" value="HTH_AraC-typ_CS"/>
</dbReference>
<dbReference type="SMART" id="SM00342">
    <property type="entry name" value="HTH_ARAC"/>
    <property type="match status" value="1"/>
</dbReference>
<dbReference type="Pfam" id="PF14525">
    <property type="entry name" value="AraC_binding_2"/>
    <property type="match status" value="1"/>
</dbReference>
<dbReference type="PANTHER" id="PTHR46796">
    <property type="entry name" value="HTH-TYPE TRANSCRIPTIONAL ACTIVATOR RHAS-RELATED"/>
    <property type="match status" value="1"/>
</dbReference>
<dbReference type="InterPro" id="IPR035418">
    <property type="entry name" value="AraC-bd_2"/>
</dbReference>
<organism evidence="8 9">
    <name type="scientific">Pseudomonas oryzihabitans</name>
    <dbReference type="NCBI Taxonomy" id="47885"/>
    <lineage>
        <taxon>Bacteria</taxon>
        <taxon>Pseudomonadati</taxon>
        <taxon>Pseudomonadota</taxon>
        <taxon>Gammaproteobacteria</taxon>
        <taxon>Pseudomonadales</taxon>
        <taxon>Pseudomonadaceae</taxon>
        <taxon>Pseudomonas</taxon>
    </lineage>
</organism>
<dbReference type="Pfam" id="PF12833">
    <property type="entry name" value="HTH_18"/>
    <property type="match status" value="1"/>
</dbReference>
<dbReference type="GO" id="GO:0005737">
    <property type="term" value="C:cytoplasm"/>
    <property type="evidence" value="ECO:0007669"/>
    <property type="project" value="UniProtKB-SubCell"/>
</dbReference>
<dbReference type="InterPro" id="IPR050204">
    <property type="entry name" value="AraC_XylS_family_regulators"/>
</dbReference>
<dbReference type="Proteomes" id="UP001268036">
    <property type="component" value="Unassembled WGS sequence"/>
</dbReference>
<dbReference type="PROSITE" id="PS00041">
    <property type="entry name" value="HTH_ARAC_FAMILY_1"/>
    <property type="match status" value="1"/>
</dbReference>
<feature type="domain" description="HTH araC/xylS-type" evidence="7">
    <location>
        <begin position="214"/>
        <end position="315"/>
    </location>
</feature>
<dbReference type="InterPro" id="IPR037923">
    <property type="entry name" value="HTH-like"/>
</dbReference>
<evidence type="ECO:0000256" key="5">
    <source>
        <dbReference type="ARBA" id="ARBA00023163"/>
    </source>
</evidence>
<dbReference type="SUPFAM" id="SSF51215">
    <property type="entry name" value="Regulatory protein AraC"/>
    <property type="match status" value="1"/>
</dbReference>
<keyword evidence="5" id="KW-0804">Transcription</keyword>
<dbReference type="GO" id="GO:0009893">
    <property type="term" value="P:positive regulation of metabolic process"/>
    <property type="evidence" value="ECO:0007669"/>
    <property type="project" value="UniProtKB-ARBA"/>
</dbReference>
<dbReference type="PANTHER" id="PTHR46796:SF6">
    <property type="entry name" value="ARAC SUBFAMILY"/>
    <property type="match status" value="1"/>
</dbReference>
<dbReference type="Gene3D" id="1.10.10.60">
    <property type="entry name" value="Homeodomain-like"/>
    <property type="match status" value="1"/>
</dbReference>
<evidence type="ECO:0000313" key="9">
    <source>
        <dbReference type="Proteomes" id="UP001268036"/>
    </source>
</evidence>
<dbReference type="AlphaFoldDB" id="A0AAJ2BIS6"/>
<dbReference type="GO" id="GO:0043565">
    <property type="term" value="F:sequence-specific DNA binding"/>
    <property type="evidence" value="ECO:0007669"/>
    <property type="project" value="InterPro"/>
</dbReference>
<dbReference type="GO" id="GO:0003700">
    <property type="term" value="F:DNA-binding transcription factor activity"/>
    <property type="evidence" value="ECO:0007669"/>
    <property type="project" value="InterPro"/>
</dbReference>
<dbReference type="InterPro" id="IPR009057">
    <property type="entry name" value="Homeodomain-like_sf"/>
</dbReference>
<name>A0AAJ2BIS6_9PSED</name>
<evidence type="ECO:0000256" key="6">
    <source>
        <dbReference type="ARBA" id="ARBA00037345"/>
    </source>
</evidence>
<keyword evidence="2" id="KW-0805">Transcription regulation</keyword>
<comment type="caution">
    <text evidence="8">The sequence shown here is derived from an EMBL/GenBank/DDBJ whole genome shotgun (WGS) entry which is preliminary data.</text>
</comment>